<evidence type="ECO:0000256" key="1">
    <source>
        <dbReference type="SAM" id="Phobius"/>
    </source>
</evidence>
<accession>A0A2U1B8F5</accession>
<evidence type="ECO:0000313" key="2">
    <source>
        <dbReference type="EMBL" id="PVY44946.1"/>
    </source>
</evidence>
<sequence length="152" mass="17126">MPPYRHNYCRGRGEARAVFTLIEVVVALAILSLGVVSYLTLANSAQRRLFKAKEKWTNFHMLSQGVEYYMLQTSDNPEPPTAEFFDYPGYRVTCRYEDAGGLEDDFLNVAENQAQLRACVIELVRESDGQVVDSVTIDRIDYENAASSTSAQ</sequence>
<dbReference type="SUPFAM" id="SSF54523">
    <property type="entry name" value="Pili subunits"/>
    <property type="match status" value="1"/>
</dbReference>
<dbReference type="GeneID" id="78294260"/>
<dbReference type="NCBIfam" id="TIGR02532">
    <property type="entry name" value="IV_pilin_GFxxxE"/>
    <property type="match status" value="1"/>
</dbReference>
<keyword evidence="1" id="KW-0472">Membrane</keyword>
<keyword evidence="1" id="KW-0812">Transmembrane</keyword>
<dbReference type="InterPro" id="IPR045584">
    <property type="entry name" value="Pilin-like"/>
</dbReference>
<dbReference type="AlphaFoldDB" id="A0A2U1B8F5"/>
<dbReference type="Proteomes" id="UP000245959">
    <property type="component" value="Unassembled WGS sequence"/>
</dbReference>
<organism evidence="2 3">
    <name type="scientific">Victivallis vadensis</name>
    <dbReference type="NCBI Taxonomy" id="172901"/>
    <lineage>
        <taxon>Bacteria</taxon>
        <taxon>Pseudomonadati</taxon>
        <taxon>Lentisphaerota</taxon>
        <taxon>Lentisphaeria</taxon>
        <taxon>Victivallales</taxon>
        <taxon>Victivallaceae</taxon>
        <taxon>Victivallis</taxon>
    </lineage>
</organism>
<feature type="transmembrane region" description="Helical" evidence="1">
    <location>
        <begin position="20"/>
        <end position="41"/>
    </location>
</feature>
<dbReference type="RefSeq" id="WP_116882937.1">
    <property type="nucleotide sequence ID" value="NZ_CABMMC010000039.1"/>
</dbReference>
<protein>
    <submittedName>
        <fullName evidence="2">Prepilin-type N-terminal cleavage/methylation domain-containing protein</fullName>
    </submittedName>
</protein>
<gene>
    <name evidence="2" type="ORF">C8D82_10490</name>
</gene>
<dbReference type="InterPro" id="IPR012902">
    <property type="entry name" value="N_methyl_site"/>
</dbReference>
<dbReference type="EMBL" id="QEKH01000004">
    <property type="protein sequence ID" value="PVY44946.1"/>
    <property type="molecule type" value="Genomic_DNA"/>
</dbReference>
<name>A0A2U1B8F5_9BACT</name>
<reference evidence="2 3" key="1">
    <citation type="submission" date="2018-04" db="EMBL/GenBank/DDBJ databases">
        <title>Genomic Encyclopedia of Type Strains, Phase IV (KMG-IV): sequencing the most valuable type-strain genomes for metagenomic binning, comparative biology and taxonomic classification.</title>
        <authorList>
            <person name="Goeker M."/>
        </authorList>
    </citation>
    <scope>NUCLEOTIDE SEQUENCE [LARGE SCALE GENOMIC DNA]</scope>
    <source>
        <strain evidence="2 3">DSM 14823</strain>
    </source>
</reference>
<comment type="caution">
    <text evidence="2">The sequence shown here is derived from an EMBL/GenBank/DDBJ whole genome shotgun (WGS) entry which is preliminary data.</text>
</comment>
<keyword evidence="1" id="KW-1133">Transmembrane helix</keyword>
<proteinExistence type="predicted"/>
<dbReference type="Pfam" id="PF07963">
    <property type="entry name" value="N_methyl"/>
    <property type="match status" value="1"/>
</dbReference>
<evidence type="ECO:0000313" key="3">
    <source>
        <dbReference type="Proteomes" id="UP000245959"/>
    </source>
</evidence>
<keyword evidence="3" id="KW-1185">Reference proteome</keyword>